<dbReference type="Proteomes" id="UP000774130">
    <property type="component" value="Unassembled WGS sequence"/>
</dbReference>
<evidence type="ECO:0000259" key="3">
    <source>
        <dbReference type="Pfam" id="PF13240"/>
    </source>
</evidence>
<reference evidence="4 5" key="1">
    <citation type="submission" date="2021-06" db="EMBL/GenBank/DDBJ databases">
        <title>Enterococcus alishanensis sp. nov., a novel lactic acid bacterium isolated from fresh coffee beans.</title>
        <authorList>
            <person name="Chen Y.-S."/>
        </authorList>
    </citation>
    <scope>NUCLEOTIDE SEQUENCE [LARGE SCALE GENOMIC DNA]</scope>
    <source>
        <strain evidence="4 5">ALS3</strain>
    </source>
</reference>
<feature type="domain" description="Zinc-ribbon" evidence="3">
    <location>
        <begin position="4"/>
        <end position="25"/>
    </location>
</feature>
<proteinExistence type="predicted"/>
<gene>
    <name evidence="4" type="ORF">KUA55_13500</name>
</gene>
<dbReference type="InterPro" id="IPR026870">
    <property type="entry name" value="Zinc_ribbon_dom"/>
</dbReference>
<comment type="caution">
    <text evidence="4">The sequence shown here is derived from an EMBL/GenBank/DDBJ whole genome shotgun (WGS) entry which is preliminary data.</text>
</comment>
<feature type="compositionally biased region" description="Polar residues" evidence="1">
    <location>
        <begin position="177"/>
        <end position="190"/>
    </location>
</feature>
<keyword evidence="2" id="KW-0812">Transmembrane</keyword>
<evidence type="ECO:0000313" key="5">
    <source>
        <dbReference type="Proteomes" id="UP000774130"/>
    </source>
</evidence>
<evidence type="ECO:0000256" key="2">
    <source>
        <dbReference type="SAM" id="Phobius"/>
    </source>
</evidence>
<organism evidence="4 5">
    <name type="scientific">Enterococcus alishanensis</name>
    <dbReference type="NCBI Taxonomy" id="1303817"/>
    <lineage>
        <taxon>Bacteria</taxon>
        <taxon>Bacillati</taxon>
        <taxon>Bacillota</taxon>
        <taxon>Bacilli</taxon>
        <taxon>Lactobacillales</taxon>
        <taxon>Enterococcaceae</taxon>
        <taxon>Enterococcus</taxon>
    </lineage>
</organism>
<dbReference type="Pfam" id="PF13240">
    <property type="entry name" value="Zn_Ribbon_1"/>
    <property type="match status" value="1"/>
</dbReference>
<dbReference type="EMBL" id="JAHUZB010000005">
    <property type="protein sequence ID" value="MBV7391698.1"/>
    <property type="molecule type" value="Genomic_DNA"/>
</dbReference>
<dbReference type="RefSeq" id="WP_218326903.1">
    <property type="nucleotide sequence ID" value="NZ_JAHUZB010000005.1"/>
</dbReference>
<sequence>MKICPNCHYENEETALFCEHCGSKLSVERTELGSRSQMNHSKTQARENFVINKQPKAPKPKWPIIIAALAVVAVVGGVAFAVVGNNQPDSVIKTTTTTSSDDPTKYDDVIAEAKALTINGDFKESNRKLATISASDLGKTIYSPIKDEVDRLTKENDEGIEEEKEDEREEKETDNNQGDSRSESLPSGSAFTGSYGKWANTYSFYYNQSSQKHQTLKISANGAVTQTNAGGSQYFGTATITGASGDILSYETNEQYPSSMPETKTIHPDVKITVTWEGGSKQVYYGYLSYSSRLALTDGSHKGSGVNEVWLTY</sequence>
<protein>
    <submittedName>
        <fullName evidence="4">Zinc ribbon domain-containing protein</fullName>
    </submittedName>
</protein>
<accession>A0ABS6TFJ5</accession>
<evidence type="ECO:0000313" key="4">
    <source>
        <dbReference type="EMBL" id="MBV7391698.1"/>
    </source>
</evidence>
<name>A0ABS6TFJ5_9ENTE</name>
<feature type="region of interest" description="Disordered" evidence="1">
    <location>
        <begin position="150"/>
        <end position="190"/>
    </location>
</feature>
<evidence type="ECO:0000256" key="1">
    <source>
        <dbReference type="SAM" id="MobiDB-lite"/>
    </source>
</evidence>
<keyword evidence="2" id="KW-0472">Membrane</keyword>
<keyword evidence="2" id="KW-1133">Transmembrane helix</keyword>
<keyword evidence="5" id="KW-1185">Reference proteome</keyword>
<feature type="compositionally biased region" description="Acidic residues" evidence="1">
    <location>
        <begin position="158"/>
        <end position="169"/>
    </location>
</feature>
<feature type="transmembrane region" description="Helical" evidence="2">
    <location>
        <begin position="62"/>
        <end position="83"/>
    </location>
</feature>